<dbReference type="RefSeq" id="XP_002487070.1">
    <property type="nucleotide sequence ID" value="XM_002487025.1"/>
</dbReference>
<feature type="compositionally biased region" description="Acidic residues" evidence="1">
    <location>
        <begin position="177"/>
        <end position="187"/>
    </location>
</feature>
<feature type="region of interest" description="Disordered" evidence="1">
    <location>
        <begin position="172"/>
        <end position="202"/>
    </location>
</feature>
<name>B8MR64_TALSN</name>
<dbReference type="Proteomes" id="UP000001745">
    <property type="component" value="Unassembled WGS sequence"/>
</dbReference>
<reference evidence="3" key="1">
    <citation type="journal article" date="2015" name="Genome Announc.">
        <title>Genome sequence of the AIDS-associated pathogen Penicillium marneffei (ATCC18224) and its near taxonomic relative Talaromyces stipitatus (ATCC10500).</title>
        <authorList>
            <person name="Nierman W.C."/>
            <person name="Fedorova-Abrams N.D."/>
            <person name="Andrianopoulos A."/>
        </authorList>
    </citation>
    <scope>NUCLEOTIDE SEQUENCE [LARGE SCALE GENOMIC DNA]</scope>
    <source>
        <strain evidence="3">ATCC 10500 / CBS 375.48 / QM 6759 / NRRL 1006</strain>
    </source>
</reference>
<evidence type="ECO:0000313" key="3">
    <source>
        <dbReference type="Proteomes" id="UP000001745"/>
    </source>
</evidence>
<evidence type="ECO:0000313" key="2">
    <source>
        <dbReference type="EMBL" id="EED12959.1"/>
    </source>
</evidence>
<protein>
    <submittedName>
        <fullName evidence="2">Uncharacterized protein</fullName>
    </submittedName>
</protein>
<evidence type="ECO:0000256" key="1">
    <source>
        <dbReference type="SAM" id="MobiDB-lite"/>
    </source>
</evidence>
<proteinExistence type="predicted"/>
<accession>B8MR64</accession>
<dbReference type="PhylomeDB" id="B8MR64"/>
<keyword evidence="3" id="KW-1185">Reference proteome</keyword>
<dbReference type="AlphaFoldDB" id="B8MR64"/>
<dbReference type="OrthoDB" id="3787051at2759"/>
<dbReference type="EMBL" id="EQ962659">
    <property type="protein sequence ID" value="EED12959.1"/>
    <property type="molecule type" value="Genomic_DNA"/>
</dbReference>
<organism evidence="2 3">
    <name type="scientific">Talaromyces stipitatus (strain ATCC 10500 / CBS 375.48 / QM 6759 / NRRL 1006)</name>
    <name type="common">Penicillium stipitatum</name>
    <dbReference type="NCBI Taxonomy" id="441959"/>
    <lineage>
        <taxon>Eukaryota</taxon>
        <taxon>Fungi</taxon>
        <taxon>Dikarya</taxon>
        <taxon>Ascomycota</taxon>
        <taxon>Pezizomycotina</taxon>
        <taxon>Eurotiomycetes</taxon>
        <taxon>Eurotiomycetidae</taxon>
        <taxon>Eurotiales</taxon>
        <taxon>Trichocomaceae</taxon>
        <taxon>Talaromyces</taxon>
        <taxon>Talaromyces sect. Talaromyces</taxon>
    </lineage>
</organism>
<dbReference type="GeneID" id="8100476"/>
<dbReference type="VEuPathDB" id="FungiDB:TSTA_054690"/>
<dbReference type="InParanoid" id="B8MR64"/>
<dbReference type="HOGENOM" id="CLU_1355457_0_0_1"/>
<sequence length="202" mass="23821">MHHVKPDASFAQAYNAIKAYFDTPNNQTDYYQEWTTVTLAGERQSNPGKLLVEVVDLMVEKLHLCQQALGSAYASDEHLIAGITRAYRKFIGRTNRHDYPISRQEYRRKNCDDAKQLRKSDRRCFICHRENCRSWKHSEEERREAQDRYDRYRQVDGRKRLSTHAYQTFLQEYEGTSSDEEDEDSTEEEVKQDVATAQARTI</sequence>
<gene>
    <name evidence="2" type="ORF">TSTA_054690</name>
</gene>